<dbReference type="EMBL" id="GGEC01043640">
    <property type="protein sequence ID" value="MBX24124.1"/>
    <property type="molecule type" value="Transcribed_RNA"/>
</dbReference>
<accession>A0A2P2M1L6</accession>
<sequence length="38" mass="4422">MRSKVRFTMHHNIGNGYSTCLLILFLKTILAELVMIEQ</sequence>
<protein>
    <submittedName>
        <fullName evidence="1">Uncharacterized protein</fullName>
    </submittedName>
</protein>
<evidence type="ECO:0000313" key="1">
    <source>
        <dbReference type="EMBL" id="MBX24124.1"/>
    </source>
</evidence>
<reference evidence="1" key="1">
    <citation type="submission" date="2018-02" db="EMBL/GenBank/DDBJ databases">
        <title>Rhizophora mucronata_Transcriptome.</title>
        <authorList>
            <person name="Meera S.P."/>
            <person name="Sreeshan A."/>
            <person name="Augustine A."/>
        </authorList>
    </citation>
    <scope>NUCLEOTIDE SEQUENCE</scope>
    <source>
        <tissue evidence="1">Leaf</tissue>
    </source>
</reference>
<dbReference type="AlphaFoldDB" id="A0A2P2M1L6"/>
<organism evidence="1">
    <name type="scientific">Rhizophora mucronata</name>
    <name type="common">Asiatic mangrove</name>
    <dbReference type="NCBI Taxonomy" id="61149"/>
    <lineage>
        <taxon>Eukaryota</taxon>
        <taxon>Viridiplantae</taxon>
        <taxon>Streptophyta</taxon>
        <taxon>Embryophyta</taxon>
        <taxon>Tracheophyta</taxon>
        <taxon>Spermatophyta</taxon>
        <taxon>Magnoliopsida</taxon>
        <taxon>eudicotyledons</taxon>
        <taxon>Gunneridae</taxon>
        <taxon>Pentapetalae</taxon>
        <taxon>rosids</taxon>
        <taxon>fabids</taxon>
        <taxon>Malpighiales</taxon>
        <taxon>Rhizophoraceae</taxon>
        <taxon>Rhizophora</taxon>
    </lineage>
</organism>
<name>A0A2P2M1L6_RHIMU</name>
<proteinExistence type="predicted"/>